<comment type="induction">
    <text evidence="1">Expressed in the late phase of the viral replicative cycle.</text>
</comment>
<comment type="subcellular location">
    <molecule>Pre-hexon-linking protein VIII</molecule>
    <subcellularLocation>
        <location evidence="1">Host nucleus</location>
    </subcellularLocation>
</comment>
<keyword evidence="1" id="KW-0946">Virion</keyword>
<proteinExistence type="evidence at transcript level"/>
<evidence type="ECO:0000313" key="2">
    <source>
        <dbReference type="EMBL" id="SMG83455.1"/>
    </source>
</evidence>
<comment type="similarity">
    <text evidence="1">Belongs to the adenoviridae hexon-linking protein family.</text>
</comment>
<feature type="site" description="Cleavage; by viral protease" evidence="1">
    <location>
        <begin position="112"/>
        <end position="113"/>
    </location>
</feature>
<keyword evidence="3" id="KW-1185">Reference proteome</keyword>
<feature type="peptide" id="PRO_5011802182" description="Hexon-linking protein-C" evidence="1">
    <location>
        <begin position="153"/>
        <end position="221"/>
    </location>
</feature>
<dbReference type="Gene3D" id="6.10.250.1460">
    <property type="match status" value="1"/>
</dbReference>
<feature type="modified residue" description="Phosphoserine; by host" evidence="1">
    <location>
        <position position="168"/>
    </location>
</feature>
<dbReference type="InterPro" id="IPR000646">
    <property type="entry name" value="Adeno_PVIII"/>
</dbReference>
<protein>
    <recommendedName>
        <fullName evidence="1">Pre-hexon-linking protein VIII</fullName>
    </recommendedName>
    <alternativeName>
        <fullName evidence="1">Pre-protein VIII</fullName>
        <shortName evidence="1">pVIII</shortName>
    </alternativeName>
    <component>
        <recommendedName>
            <fullName evidence="1">Hexon-linking protein-N</fullName>
        </recommendedName>
        <alternativeName>
            <fullName evidence="1">12.1 kDa protein VIII</fullName>
        </alternativeName>
        <alternativeName>
            <fullName evidence="1">Protein VIII-N</fullName>
        </alternativeName>
    </component>
    <component>
        <recommendedName>
            <fullName evidence="1">Hexon-linking protein-C</fullName>
        </recommendedName>
        <alternativeName>
            <fullName evidence="1">7.6 kDa protein VIII</fullName>
        </alternativeName>
        <alternativeName>
            <fullName evidence="1">Protein VIII-C</fullName>
        </alternativeName>
    </component>
</protein>
<keyword evidence="1" id="KW-0167">Capsid protein</keyword>
<comment type="subunit">
    <text evidence="1">Interacts with the peripentonal hexons as well as the hexons in the facets. Part of a complex composed of the core-capsid bridging protein, the endosome lysis protein VI and the hexon-linking protein VIII; these interactions bridge the virus core to the capsid.</text>
</comment>
<dbReference type="HAMAP" id="MF_04049">
    <property type="entry name" value="ADV_CAP8"/>
    <property type="match status" value="1"/>
</dbReference>
<comment type="subcellular location">
    <molecule>Hexon-linking protein-C</molecule>
    <subcellularLocation>
        <location evidence="1">Virion</location>
    </subcellularLocation>
    <text evidence="1">Located on the inner side of the capsid shell. Present in 120 copies per virion.</text>
</comment>
<reference evidence="3" key="1">
    <citation type="submission" date="2017-04" db="EMBL/GenBank/DDBJ databases">
        <authorList>
            <person name="Hayer J."/>
            <person name="Malmberg M."/>
            <person name="Hayer J."/>
        </authorList>
    </citation>
    <scope>NUCLEOTIDE SEQUENCE [LARGE SCALE GENOMIC DNA]</scope>
</reference>
<comment type="function">
    <text evidence="1">Hexon-linking protein-N: Structural component of the virion that acts as a cement protein on the capsid interior and which glue the peripentonal hexons and group-of-nine hexons together.</text>
</comment>
<sequence length="221" mass="23987">MNSKNIPTPYMWSYQPQSGNAAGASQDYSARMNTLSAGPSMINKVNAINNLRNDILMTQALITETPRSARNPRVWPAHQLIQPSVTQTFVTLPRDPSLQLSLTNSGVQLAGGGAKRFPIYYRDFVGHGIQLAGEHPSVSHLRADGIFQLAGGQQGFQPRDTILKLQASSSLPRSGGVGSKQFVAEFVPSVYLNPFSGPPSTFPDEFISNYDLTTETIAGYD</sequence>
<accession>A0A1X7MPZ1</accession>
<dbReference type="EMBL" id="LT841149">
    <property type="protein sequence ID" value="SMG83455.1"/>
    <property type="molecule type" value="Genomic_DNA"/>
</dbReference>
<dbReference type="GO" id="GO:0042025">
    <property type="term" value="C:host cell nucleus"/>
    <property type="evidence" value="ECO:0007669"/>
    <property type="project" value="UniProtKB-SubCell"/>
</dbReference>
<feature type="chain" id="PRO_5023390312" description="Pre-hexon-linking protein VIII" evidence="1">
    <location>
        <begin position="1"/>
        <end position="221"/>
    </location>
</feature>
<evidence type="ECO:0000256" key="1">
    <source>
        <dbReference type="HAMAP-Rule" id="MF_04049"/>
    </source>
</evidence>
<feature type="modified residue" description="Phosphothreonine; by host" evidence="1">
    <location>
        <position position="65"/>
    </location>
</feature>
<keyword evidence="1" id="KW-0426">Late protein</keyword>
<comment type="function">
    <text evidence="1">Hexon-linking protein-C: Structural component of the virion that acts as a cement protein on the capsid interior and which glue the peripentonal hexons and group-of-nine hexons together.</text>
</comment>
<comment type="subcellular location">
    <molecule>Hexon-linking protein-N</molecule>
    <subcellularLocation>
        <location evidence="1">Virion</location>
    </subcellularLocation>
    <text evidence="1">Located on the inner side of the capsid shell. Present in 120 copies per virion.</text>
</comment>
<keyword evidence="1" id="KW-0597">Phosphoprotein</keyword>
<keyword evidence="1" id="KW-1048">Host nucleus</keyword>
<dbReference type="GO" id="GO:0019028">
    <property type="term" value="C:viral capsid"/>
    <property type="evidence" value="ECO:0007669"/>
    <property type="project" value="UniProtKB-UniRule"/>
</dbReference>
<comment type="caution">
    <text evidence="1">Lacks conserved residue(s) required for the propagation of feature annotation.</text>
</comment>
<dbReference type="Proteomes" id="UP000272067">
    <property type="component" value="Segment"/>
</dbReference>
<feature type="site" description="Cleavage; by viral protease" evidence="1">
    <location>
        <begin position="152"/>
        <end position="153"/>
    </location>
</feature>
<feature type="peptide" id="PRO_5011802183" description="Hexon-linking protein-N" evidence="1">
    <location>
        <begin position="1"/>
        <end position="112"/>
    </location>
</feature>
<comment type="PTM">
    <text evidence="1">Cleaved by the viral protease during virion maturation. May cause the middle segment to be shed from the capsid.</text>
</comment>
<gene>
    <name evidence="1" type="primary">L4</name>
</gene>
<organism evidence="2 3">
    <name type="scientific">Bottlenose dolphin adenovirus 1</name>
    <dbReference type="NCBI Taxonomy" id="1714377"/>
    <lineage>
        <taxon>Viruses</taxon>
        <taxon>Varidnaviria</taxon>
        <taxon>Bamfordvirae</taxon>
        <taxon>Preplasmiviricota</taxon>
        <taxon>Polisuviricotina</taxon>
        <taxon>Pharingeaviricetes</taxon>
        <taxon>Rowavirales</taxon>
        <taxon>Adenoviridae</taxon>
        <taxon>Mastadenovirus</taxon>
        <taxon>Mastadenovirus delphini</taxon>
        <taxon>Dolphin mastadenovirus B</taxon>
    </lineage>
</organism>
<name>A0A1X7MPZ1_9ADEN</name>
<dbReference type="Pfam" id="PF01310">
    <property type="entry name" value="Adeno_PVIII"/>
    <property type="match status" value="1"/>
</dbReference>
<evidence type="ECO:0000313" key="3">
    <source>
        <dbReference type="Proteomes" id="UP000272067"/>
    </source>
</evidence>
<comment type="miscellaneous">
    <text evidence="1">All late proteins expressed from the major late promoter are produced by alternative splicing and alternative polyadenylation of the same gene giving rise to non-overlapping ORFs. A leader sequence is present in the N-terminus of all these mRNAs and is recognized by the viral shutoff protein to provide expression although conventional translation via ribosome scanning from the cap has been shut off in the host cell.</text>
</comment>
<dbReference type="GO" id="GO:0031423">
    <property type="term" value="F:hexon binding"/>
    <property type="evidence" value="ECO:0007669"/>
    <property type="project" value="InterPro"/>
</dbReference>